<comment type="pathway">
    <text evidence="4">Lipid metabolism.</text>
</comment>
<keyword evidence="7" id="KW-0444">Lipid biosynthesis</keyword>
<dbReference type="GO" id="GO:0005789">
    <property type="term" value="C:endoplasmic reticulum membrane"/>
    <property type="evidence" value="ECO:0007669"/>
    <property type="project" value="TreeGrafter"/>
</dbReference>
<keyword evidence="9 20" id="KW-0812">Transmembrane</keyword>
<evidence type="ECO:0000256" key="17">
    <source>
        <dbReference type="ARBA" id="ARBA00032396"/>
    </source>
</evidence>
<accession>A0A182M2A8</accession>
<evidence type="ECO:0000256" key="1">
    <source>
        <dbReference type="ARBA" id="ARBA00001698"/>
    </source>
</evidence>
<evidence type="ECO:0000256" key="10">
    <source>
        <dbReference type="ARBA" id="ARBA00022695"/>
    </source>
</evidence>
<evidence type="ECO:0000313" key="22">
    <source>
        <dbReference type="Proteomes" id="UP000075883"/>
    </source>
</evidence>
<evidence type="ECO:0000256" key="15">
    <source>
        <dbReference type="ARBA" id="ARBA00023264"/>
    </source>
</evidence>
<keyword evidence="13 20" id="KW-0472">Membrane</keyword>
<keyword evidence="8" id="KW-0808">Transferase</keyword>
<dbReference type="InterPro" id="IPR016720">
    <property type="entry name" value="PC_Trfase_euk"/>
</dbReference>
<dbReference type="GO" id="GO:0016024">
    <property type="term" value="P:CDP-diacylglycerol biosynthetic process"/>
    <property type="evidence" value="ECO:0007669"/>
    <property type="project" value="UniProtKB-UniPathway"/>
</dbReference>
<reference evidence="21" key="2">
    <citation type="submission" date="2020-05" db="UniProtKB">
        <authorList>
            <consortium name="EnsemblMetazoa"/>
        </authorList>
    </citation>
    <scope>IDENTIFICATION</scope>
    <source>
        <strain evidence="21">A-37</strain>
    </source>
</reference>
<dbReference type="STRING" id="139723.A0A182M2A8"/>
<keyword evidence="15" id="KW-1208">Phospholipid metabolism</keyword>
<evidence type="ECO:0000256" key="9">
    <source>
        <dbReference type="ARBA" id="ARBA00022692"/>
    </source>
</evidence>
<keyword evidence="14" id="KW-0594">Phospholipid biosynthesis</keyword>
<feature type="transmembrane region" description="Helical" evidence="20">
    <location>
        <begin position="98"/>
        <end position="117"/>
    </location>
</feature>
<evidence type="ECO:0000256" key="19">
    <source>
        <dbReference type="SAM" id="MobiDB-lite"/>
    </source>
</evidence>
<dbReference type="EnsemblMetazoa" id="ACUA007690-RA">
    <property type="protein sequence ID" value="ACUA007690-PA"/>
    <property type="gene ID" value="ACUA007690"/>
</dbReference>
<protein>
    <recommendedName>
        <fullName evidence="6">phosphatidate cytidylyltransferase</fullName>
        <ecNumber evidence="6">2.7.7.41</ecNumber>
    </recommendedName>
    <alternativeName>
        <fullName evidence="16">CDP-diacylglycerol synthase</fullName>
    </alternativeName>
    <alternativeName>
        <fullName evidence="17">CDP-diglyceride pyrophosphorylase</fullName>
    </alternativeName>
    <alternativeName>
        <fullName evidence="18">CDP-diglyceride synthase</fullName>
    </alternativeName>
</protein>
<dbReference type="UniPathway" id="UPA00557">
    <property type="reaction ID" value="UER00614"/>
</dbReference>
<evidence type="ECO:0000256" key="6">
    <source>
        <dbReference type="ARBA" id="ARBA00012487"/>
    </source>
</evidence>
<evidence type="ECO:0000256" key="18">
    <source>
        <dbReference type="ARBA" id="ARBA00033406"/>
    </source>
</evidence>
<evidence type="ECO:0000256" key="16">
    <source>
        <dbReference type="ARBA" id="ARBA00029893"/>
    </source>
</evidence>
<evidence type="ECO:0000256" key="4">
    <source>
        <dbReference type="ARBA" id="ARBA00005189"/>
    </source>
</evidence>
<organism evidence="21 22">
    <name type="scientific">Anopheles culicifacies</name>
    <dbReference type="NCBI Taxonomy" id="139723"/>
    <lineage>
        <taxon>Eukaryota</taxon>
        <taxon>Metazoa</taxon>
        <taxon>Ecdysozoa</taxon>
        <taxon>Arthropoda</taxon>
        <taxon>Hexapoda</taxon>
        <taxon>Insecta</taxon>
        <taxon>Pterygota</taxon>
        <taxon>Neoptera</taxon>
        <taxon>Endopterygota</taxon>
        <taxon>Diptera</taxon>
        <taxon>Nematocera</taxon>
        <taxon>Culicoidea</taxon>
        <taxon>Culicidae</taxon>
        <taxon>Anophelinae</taxon>
        <taxon>Anopheles</taxon>
        <taxon>culicifacies species complex</taxon>
    </lineage>
</organism>
<sequence length="180" mass="20373">MSATDGGGAELRRRLLAEGDASQQQQESSPKQPQQQPPPECTTTENSDHIDSETETEERMPEEKYVEEMAKNLPQGTNKMPEVLGQALNGLPDRWKNWVIRGIFTMIMISGFCLIIYGGPLALMVTDRVTIVLGGKLRLQYLHHIFFGLKLLLELRNRFFLCLKDNLETTKRQPVEGCVN</sequence>
<evidence type="ECO:0000256" key="11">
    <source>
        <dbReference type="ARBA" id="ARBA00022989"/>
    </source>
</evidence>
<evidence type="ECO:0000256" key="20">
    <source>
        <dbReference type="SAM" id="Phobius"/>
    </source>
</evidence>
<evidence type="ECO:0000256" key="2">
    <source>
        <dbReference type="ARBA" id="ARBA00004141"/>
    </source>
</evidence>
<dbReference type="EC" id="2.7.7.41" evidence="6"/>
<feature type="compositionally biased region" description="Basic and acidic residues" evidence="19">
    <location>
        <begin position="46"/>
        <end position="63"/>
    </location>
</feature>
<dbReference type="GO" id="GO:0004605">
    <property type="term" value="F:phosphatidate cytidylyltransferase activity"/>
    <property type="evidence" value="ECO:0007669"/>
    <property type="project" value="UniProtKB-EC"/>
</dbReference>
<comment type="pathway">
    <text evidence="3">Phospholipid metabolism; CDP-diacylglycerol biosynthesis; CDP-diacylglycerol from sn-glycerol 3-phosphate: step 3/3.</text>
</comment>
<evidence type="ECO:0000256" key="12">
    <source>
        <dbReference type="ARBA" id="ARBA00023098"/>
    </source>
</evidence>
<keyword evidence="22" id="KW-1185">Reference proteome</keyword>
<comment type="catalytic activity">
    <reaction evidence="1">
        <text>a 1,2-diacyl-sn-glycero-3-phosphate + CTP + H(+) = a CDP-1,2-diacyl-sn-glycerol + diphosphate</text>
        <dbReference type="Rhea" id="RHEA:16229"/>
        <dbReference type="ChEBI" id="CHEBI:15378"/>
        <dbReference type="ChEBI" id="CHEBI:33019"/>
        <dbReference type="ChEBI" id="CHEBI:37563"/>
        <dbReference type="ChEBI" id="CHEBI:58332"/>
        <dbReference type="ChEBI" id="CHEBI:58608"/>
        <dbReference type="EC" id="2.7.7.41"/>
    </reaction>
</comment>
<evidence type="ECO:0000313" key="21">
    <source>
        <dbReference type="EnsemblMetazoa" id="ACUA007690-PA"/>
    </source>
</evidence>
<dbReference type="AlphaFoldDB" id="A0A182M2A8"/>
<reference evidence="22" key="1">
    <citation type="submission" date="2013-09" db="EMBL/GenBank/DDBJ databases">
        <title>The Genome Sequence of Anopheles culicifacies species A.</title>
        <authorList>
            <consortium name="The Broad Institute Genomics Platform"/>
            <person name="Neafsey D.E."/>
            <person name="Besansky N."/>
            <person name="Howell P."/>
            <person name="Walton C."/>
            <person name="Young S.K."/>
            <person name="Zeng Q."/>
            <person name="Gargeya S."/>
            <person name="Fitzgerald M."/>
            <person name="Haas B."/>
            <person name="Abouelleil A."/>
            <person name="Allen A.W."/>
            <person name="Alvarado L."/>
            <person name="Arachchi H.M."/>
            <person name="Berlin A.M."/>
            <person name="Chapman S.B."/>
            <person name="Gainer-Dewar J."/>
            <person name="Goldberg J."/>
            <person name="Griggs A."/>
            <person name="Gujja S."/>
            <person name="Hansen M."/>
            <person name="Howarth C."/>
            <person name="Imamovic A."/>
            <person name="Ireland A."/>
            <person name="Larimer J."/>
            <person name="McCowan C."/>
            <person name="Murphy C."/>
            <person name="Pearson M."/>
            <person name="Poon T.W."/>
            <person name="Priest M."/>
            <person name="Roberts A."/>
            <person name="Saif S."/>
            <person name="Shea T."/>
            <person name="Sisk P."/>
            <person name="Sykes S."/>
            <person name="Wortman J."/>
            <person name="Nusbaum C."/>
            <person name="Birren B."/>
        </authorList>
    </citation>
    <scope>NUCLEOTIDE SEQUENCE [LARGE SCALE GENOMIC DNA]</scope>
    <source>
        <strain evidence="22">A-37</strain>
    </source>
</reference>
<evidence type="ECO:0000256" key="13">
    <source>
        <dbReference type="ARBA" id="ARBA00023136"/>
    </source>
</evidence>
<dbReference type="VEuPathDB" id="VectorBase:ACUA007690"/>
<comment type="similarity">
    <text evidence="5">Belongs to the CDS family.</text>
</comment>
<keyword evidence="10" id="KW-0548">Nucleotidyltransferase</keyword>
<dbReference type="Proteomes" id="UP000075883">
    <property type="component" value="Unassembled WGS sequence"/>
</dbReference>
<feature type="region of interest" description="Disordered" evidence="19">
    <location>
        <begin position="1"/>
        <end position="63"/>
    </location>
</feature>
<evidence type="ECO:0000256" key="7">
    <source>
        <dbReference type="ARBA" id="ARBA00022516"/>
    </source>
</evidence>
<comment type="subcellular location">
    <subcellularLocation>
        <location evidence="2">Membrane</location>
        <topology evidence="2">Multi-pass membrane protein</topology>
    </subcellularLocation>
</comment>
<name>A0A182M2A8_9DIPT</name>
<dbReference type="EMBL" id="AXCM01001694">
    <property type="status" value="NOT_ANNOTATED_CDS"/>
    <property type="molecule type" value="Genomic_DNA"/>
</dbReference>
<evidence type="ECO:0000256" key="5">
    <source>
        <dbReference type="ARBA" id="ARBA00010185"/>
    </source>
</evidence>
<evidence type="ECO:0000256" key="8">
    <source>
        <dbReference type="ARBA" id="ARBA00022679"/>
    </source>
</evidence>
<keyword evidence="12" id="KW-0443">Lipid metabolism</keyword>
<feature type="compositionally biased region" description="Low complexity" evidence="19">
    <location>
        <begin position="22"/>
        <end position="34"/>
    </location>
</feature>
<dbReference type="PANTHER" id="PTHR13773:SF8">
    <property type="entry name" value="PHOSPHATIDATE CYTIDYLYLTRANSFERASE, PHOTORECEPTOR-SPECIFIC"/>
    <property type="match status" value="1"/>
</dbReference>
<evidence type="ECO:0000256" key="3">
    <source>
        <dbReference type="ARBA" id="ARBA00005119"/>
    </source>
</evidence>
<evidence type="ECO:0000256" key="14">
    <source>
        <dbReference type="ARBA" id="ARBA00023209"/>
    </source>
</evidence>
<dbReference type="PANTHER" id="PTHR13773">
    <property type="entry name" value="PHOSPHATIDATE CYTIDYLYLTRANSFERASE"/>
    <property type="match status" value="1"/>
</dbReference>
<proteinExistence type="inferred from homology"/>
<keyword evidence="11 20" id="KW-1133">Transmembrane helix</keyword>